<dbReference type="InterPro" id="IPR036165">
    <property type="entry name" value="YefM-like_sf"/>
</dbReference>
<dbReference type="Proteomes" id="UP000184231">
    <property type="component" value="Unassembled WGS sequence"/>
</dbReference>
<dbReference type="EMBL" id="FQYX01000001">
    <property type="protein sequence ID" value="SHI31088.1"/>
    <property type="molecule type" value="Genomic_DNA"/>
</dbReference>
<proteinExistence type="inferred from homology"/>
<dbReference type="Pfam" id="PF02604">
    <property type="entry name" value="PhdYeFM_antitox"/>
    <property type="match status" value="1"/>
</dbReference>
<dbReference type="InterPro" id="IPR006442">
    <property type="entry name" value="Antitoxin_Phd/YefM"/>
</dbReference>
<protein>
    <recommendedName>
        <fullName evidence="2">Antitoxin</fullName>
    </recommendedName>
</protein>
<evidence type="ECO:0000256" key="2">
    <source>
        <dbReference type="RuleBase" id="RU362080"/>
    </source>
</evidence>
<dbReference type="STRING" id="558155.SAMN04487911_10165"/>
<accession>A0A1M6A3N4</accession>
<evidence type="ECO:0000313" key="3">
    <source>
        <dbReference type="EMBL" id="SHI31088.1"/>
    </source>
</evidence>
<comment type="function">
    <text evidence="2">Antitoxin component of a type II toxin-antitoxin (TA) system.</text>
</comment>
<sequence>MYINLYLIKYNIMLLTTVSEFRKDIKTYLDLVVKNFETLIINRGKDSGIVVMSLQEYNSLMATNHELSSRKNELRLDAAIDKLKNGKTFNKDLIED</sequence>
<keyword evidence="4" id="KW-1185">Reference proteome</keyword>
<gene>
    <name evidence="3" type="ORF">SAMN04487911_10165</name>
</gene>
<dbReference type="SUPFAM" id="SSF143120">
    <property type="entry name" value="YefM-like"/>
    <property type="match status" value="1"/>
</dbReference>
<name>A0A1M6A3N4_9FLAO</name>
<evidence type="ECO:0000256" key="1">
    <source>
        <dbReference type="ARBA" id="ARBA00009981"/>
    </source>
</evidence>
<evidence type="ECO:0000313" key="4">
    <source>
        <dbReference type="Proteomes" id="UP000184231"/>
    </source>
</evidence>
<dbReference type="AlphaFoldDB" id="A0A1M6A3N4"/>
<dbReference type="Gene3D" id="3.40.1620.10">
    <property type="entry name" value="YefM-like domain"/>
    <property type="match status" value="1"/>
</dbReference>
<reference evidence="3 4" key="1">
    <citation type="submission" date="2016-11" db="EMBL/GenBank/DDBJ databases">
        <authorList>
            <person name="Jaros S."/>
            <person name="Januszkiewicz K."/>
            <person name="Wedrychowicz H."/>
        </authorList>
    </citation>
    <scope>NUCLEOTIDE SEQUENCE [LARGE SCALE GENOMIC DNA]</scope>
    <source>
        <strain evidence="3 4">CGMCC 1.8863</strain>
    </source>
</reference>
<dbReference type="Gene3D" id="6.10.250.330">
    <property type="match status" value="1"/>
</dbReference>
<comment type="similarity">
    <text evidence="1 2">Belongs to the phD/YefM antitoxin family.</text>
</comment>
<organism evidence="3 4">
    <name type="scientific">Arenibacter nanhaiticus</name>
    <dbReference type="NCBI Taxonomy" id="558155"/>
    <lineage>
        <taxon>Bacteria</taxon>
        <taxon>Pseudomonadati</taxon>
        <taxon>Bacteroidota</taxon>
        <taxon>Flavobacteriia</taxon>
        <taxon>Flavobacteriales</taxon>
        <taxon>Flavobacteriaceae</taxon>
        <taxon>Arenibacter</taxon>
    </lineage>
</organism>